<evidence type="ECO:0000313" key="8">
    <source>
        <dbReference type="EMBL" id="HIX67974.1"/>
    </source>
</evidence>
<keyword evidence="3 6" id="KW-0812">Transmembrane</keyword>
<gene>
    <name evidence="8" type="ORF">H9735_07665</name>
</gene>
<dbReference type="InterPro" id="IPR052536">
    <property type="entry name" value="ABC-4_Integral_Memb_Prot"/>
</dbReference>
<dbReference type="EMBL" id="DXEM01000027">
    <property type="protein sequence ID" value="HIX67974.1"/>
    <property type="molecule type" value="Genomic_DNA"/>
</dbReference>
<feature type="domain" description="ABC3 transporter permease C-terminal" evidence="7">
    <location>
        <begin position="62"/>
        <end position="179"/>
    </location>
</feature>
<proteinExistence type="inferred from homology"/>
<feature type="transmembrane region" description="Helical" evidence="6">
    <location>
        <begin position="200"/>
        <end position="220"/>
    </location>
</feature>
<comment type="subcellular location">
    <subcellularLocation>
        <location evidence="1 6">Cell membrane</location>
        <topology evidence="1 6">Multi-pass membrane protein</topology>
    </subcellularLocation>
</comment>
<dbReference type="PANTHER" id="PTHR46795">
    <property type="entry name" value="ABC TRANSPORTER PERMEASE-RELATED-RELATED"/>
    <property type="match status" value="1"/>
</dbReference>
<keyword evidence="4 6" id="KW-1133">Transmembrane helix</keyword>
<keyword evidence="2 6" id="KW-1003">Cell membrane</keyword>
<evidence type="ECO:0000256" key="5">
    <source>
        <dbReference type="ARBA" id="ARBA00023136"/>
    </source>
</evidence>
<dbReference type="Pfam" id="PF02687">
    <property type="entry name" value="FtsX"/>
    <property type="match status" value="1"/>
</dbReference>
<evidence type="ECO:0000256" key="2">
    <source>
        <dbReference type="ARBA" id="ARBA00022475"/>
    </source>
</evidence>
<dbReference type="AlphaFoldDB" id="A0A9D1WVG9"/>
<evidence type="ECO:0000256" key="6">
    <source>
        <dbReference type="PIRNR" id="PIRNR018968"/>
    </source>
</evidence>
<protein>
    <submittedName>
        <fullName evidence="8">ABC transporter permease</fullName>
    </submittedName>
</protein>
<feature type="transmembrane region" description="Helical" evidence="6">
    <location>
        <begin position="232"/>
        <end position="255"/>
    </location>
</feature>
<accession>A0A9D1WVG9</accession>
<keyword evidence="6" id="KW-0813">Transport</keyword>
<feature type="transmembrane region" description="Helical" evidence="6">
    <location>
        <begin position="18"/>
        <end position="35"/>
    </location>
</feature>
<sequence>MSTIKLAYLNFKQSMKHYISLIVSLAFTILIYLNFQNLLYSDAMGVLNDINQHNLRVIVQSISFVLGCFMFFFIWYSTNVFLSRRKKEIGIYIFMGLSNQRIGKLYMLETIMIGVTALIFGVGFGIITTQLFQMILMRISEISVKIHFQISAAPILVSIILYAVIYMIFVFKGYIEIVRSSVLDMVSASRQNEYVRQNGNILLVKAILGVCILGIGYYLAIKEGGIEVFGNVLSAVVLVVIGVYMLFGGMIPLIFQKAAARKKFLYQRQRNLWINNMIFRIKKNYRTYAMVCVLMLCSVTALATSFAMKQRYDAIHHFRSTYTFQMISVKDQMEDQISDIIKKDNEIEYETKIRMLNLDPSYFGEKDQDASYGILSYSQVKQAAKAAGLDFDIKKIDDQEIVQVSKLYLLSIITEQTQKKVAIDGKKYLQVEKISEPYLGSLQEQDYYYMVSDKEYKRLASLGQEVYLYNYKIKDVQHMKASQDELLKFAAAHQNEMGLIVSDPNSSDIEWIKVMYSLCIFIFMVFILASGSILFMKLYNDAFEEKERYNVLGKIGISEKVLKKSVRQELRFAYAAPFLIMMVSSYFSVHALAKMMQADLLGIQILSVAIILVFFYLCYRISFAIYLRNTGIVS</sequence>
<dbReference type="InterPro" id="IPR003838">
    <property type="entry name" value="ABC3_permease_C"/>
</dbReference>
<evidence type="ECO:0000256" key="1">
    <source>
        <dbReference type="ARBA" id="ARBA00004651"/>
    </source>
</evidence>
<organism evidence="8 9">
    <name type="scientific">Candidatus Anaerostipes excrementavium</name>
    <dbReference type="NCBI Taxonomy" id="2838463"/>
    <lineage>
        <taxon>Bacteria</taxon>
        <taxon>Bacillati</taxon>
        <taxon>Bacillota</taxon>
        <taxon>Clostridia</taxon>
        <taxon>Lachnospirales</taxon>
        <taxon>Lachnospiraceae</taxon>
        <taxon>Anaerostipes</taxon>
    </lineage>
</organism>
<dbReference type="Proteomes" id="UP000886721">
    <property type="component" value="Unassembled WGS sequence"/>
</dbReference>
<reference evidence="8" key="1">
    <citation type="journal article" date="2021" name="PeerJ">
        <title>Extensive microbial diversity within the chicken gut microbiome revealed by metagenomics and culture.</title>
        <authorList>
            <person name="Gilroy R."/>
            <person name="Ravi A."/>
            <person name="Getino M."/>
            <person name="Pursley I."/>
            <person name="Horton D.L."/>
            <person name="Alikhan N.F."/>
            <person name="Baker D."/>
            <person name="Gharbi K."/>
            <person name="Hall N."/>
            <person name="Watson M."/>
            <person name="Adriaenssens E.M."/>
            <person name="Foster-Nyarko E."/>
            <person name="Jarju S."/>
            <person name="Secka A."/>
            <person name="Antonio M."/>
            <person name="Oren A."/>
            <person name="Chaudhuri R.R."/>
            <person name="La Ragione R."/>
            <person name="Hildebrand F."/>
            <person name="Pallen M.J."/>
        </authorList>
    </citation>
    <scope>NUCLEOTIDE SEQUENCE</scope>
    <source>
        <strain evidence="8">CHK191-13928</strain>
    </source>
</reference>
<feature type="transmembrane region" description="Helical" evidence="6">
    <location>
        <begin position="572"/>
        <end position="589"/>
    </location>
</feature>
<evidence type="ECO:0000256" key="3">
    <source>
        <dbReference type="ARBA" id="ARBA00022692"/>
    </source>
</evidence>
<feature type="transmembrane region" description="Helical" evidence="6">
    <location>
        <begin position="55"/>
        <end position="76"/>
    </location>
</feature>
<evidence type="ECO:0000256" key="4">
    <source>
        <dbReference type="ARBA" id="ARBA00022989"/>
    </source>
</evidence>
<dbReference type="InterPro" id="IPR027022">
    <property type="entry name" value="ABC_permease_BceB-typ"/>
</dbReference>
<dbReference type="GO" id="GO:0055085">
    <property type="term" value="P:transmembrane transport"/>
    <property type="evidence" value="ECO:0007669"/>
    <property type="project" value="UniProtKB-UniRule"/>
</dbReference>
<reference evidence="8" key="2">
    <citation type="submission" date="2021-04" db="EMBL/GenBank/DDBJ databases">
        <authorList>
            <person name="Gilroy R."/>
        </authorList>
    </citation>
    <scope>NUCLEOTIDE SEQUENCE</scope>
    <source>
        <strain evidence="8">CHK191-13928</strain>
    </source>
</reference>
<name>A0A9D1WVG9_9FIRM</name>
<dbReference type="PANTHER" id="PTHR46795:SF3">
    <property type="entry name" value="ABC TRANSPORTER PERMEASE"/>
    <property type="match status" value="1"/>
</dbReference>
<dbReference type="GO" id="GO:0005886">
    <property type="term" value="C:plasma membrane"/>
    <property type="evidence" value="ECO:0007669"/>
    <property type="project" value="UniProtKB-SubCell"/>
</dbReference>
<feature type="transmembrane region" description="Helical" evidence="6">
    <location>
        <begin position="514"/>
        <end position="536"/>
    </location>
</feature>
<keyword evidence="5 6" id="KW-0472">Membrane</keyword>
<evidence type="ECO:0000313" key="9">
    <source>
        <dbReference type="Proteomes" id="UP000886721"/>
    </source>
</evidence>
<feature type="transmembrane region" description="Helical" evidence="6">
    <location>
        <begin position="601"/>
        <end position="619"/>
    </location>
</feature>
<evidence type="ECO:0000259" key="7">
    <source>
        <dbReference type="Pfam" id="PF02687"/>
    </source>
</evidence>
<dbReference type="PIRSF" id="PIRSF018968">
    <property type="entry name" value="ABC_permease_BceB"/>
    <property type="match status" value="1"/>
</dbReference>
<feature type="transmembrane region" description="Helical" evidence="6">
    <location>
        <begin position="148"/>
        <end position="171"/>
    </location>
</feature>
<feature type="transmembrane region" description="Helical" evidence="6">
    <location>
        <begin position="105"/>
        <end position="128"/>
    </location>
</feature>
<comment type="similarity">
    <text evidence="6">Belongs to the ABC-4 integral membrane protein family.</text>
</comment>
<feature type="transmembrane region" description="Helical" evidence="6">
    <location>
        <begin position="287"/>
        <end position="308"/>
    </location>
</feature>
<comment type="caution">
    <text evidence="8">The sequence shown here is derived from an EMBL/GenBank/DDBJ whole genome shotgun (WGS) entry which is preliminary data.</text>
</comment>